<dbReference type="InterPro" id="IPR013961">
    <property type="entry name" value="RAI1"/>
</dbReference>
<dbReference type="Pfam" id="PF08652">
    <property type="entry name" value="RAI1"/>
    <property type="match status" value="1"/>
</dbReference>
<protein>
    <recommendedName>
        <fullName evidence="2">RAI1-like domain-containing protein</fullName>
    </recommendedName>
</protein>
<sequence length="141" mass="15959">MAALPPIRNMNNQTRGSFVRGRGQSNGRGGGILGSYNQRTNQQNHNFSSRYPNARQDERFVAELKLSKSEETLSRKSIAFQEPCEIASYSRSEGGDVYFDDSCLRLFKRLISEEVGADLNQGFESFIEKRGMSLYLVGYEQ</sequence>
<proteinExistence type="predicted"/>
<feature type="region of interest" description="Disordered" evidence="1">
    <location>
        <begin position="1"/>
        <end position="52"/>
    </location>
</feature>
<name>A0A7J7KYD9_9MAGN</name>
<dbReference type="OrthoDB" id="5853397at2759"/>
<feature type="compositionally biased region" description="Polar residues" evidence="1">
    <location>
        <begin position="35"/>
        <end position="51"/>
    </location>
</feature>
<evidence type="ECO:0000259" key="2">
    <source>
        <dbReference type="Pfam" id="PF08652"/>
    </source>
</evidence>
<evidence type="ECO:0000313" key="3">
    <source>
        <dbReference type="EMBL" id="KAF6135390.1"/>
    </source>
</evidence>
<dbReference type="AlphaFoldDB" id="A0A7J7KYD9"/>
<feature type="domain" description="RAI1-like" evidence="2">
    <location>
        <begin position="81"/>
        <end position="129"/>
    </location>
</feature>
<comment type="caution">
    <text evidence="3">The sequence shown here is derived from an EMBL/GenBank/DDBJ whole genome shotgun (WGS) entry which is preliminary data.</text>
</comment>
<dbReference type="EMBL" id="JACGCM010002788">
    <property type="protein sequence ID" value="KAF6135390.1"/>
    <property type="molecule type" value="Genomic_DNA"/>
</dbReference>
<dbReference type="Proteomes" id="UP000541444">
    <property type="component" value="Unassembled WGS sequence"/>
</dbReference>
<feature type="compositionally biased region" description="Gly residues" evidence="1">
    <location>
        <begin position="24"/>
        <end position="33"/>
    </location>
</feature>
<gene>
    <name evidence="3" type="ORF">GIB67_027264</name>
</gene>
<keyword evidence="4" id="KW-1185">Reference proteome</keyword>
<organism evidence="3 4">
    <name type="scientific">Kingdonia uniflora</name>
    <dbReference type="NCBI Taxonomy" id="39325"/>
    <lineage>
        <taxon>Eukaryota</taxon>
        <taxon>Viridiplantae</taxon>
        <taxon>Streptophyta</taxon>
        <taxon>Embryophyta</taxon>
        <taxon>Tracheophyta</taxon>
        <taxon>Spermatophyta</taxon>
        <taxon>Magnoliopsida</taxon>
        <taxon>Ranunculales</taxon>
        <taxon>Circaeasteraceae</taxon>
        <taxon>Kingdonia</taxon>
    </lineage>
</organism>
<evidence type="ECO:0000256" key="1">
    <source>
        <dbReference type="SAM" id="MobiDB-lite"/>
    </source>
</evidence>
<evidence type="ECO:0000313" key="4">
    <source>
        <dbReference type="Proteomes" id="UP000541444"/>
    </source>
</evidence>
<accession>A0A7J7KYD9</accession>
<reference evidence="3 4" key="1">
    <citation type="journal article" date="2020" name="IScience">
        <title>Genome Sequencing of the Endangered Kingdonia uniflora (Circaeasteraceae, Ranunculales) Reveals Potential Mechanisms of Evolutionary Specialization.</title>
        <authorList>
            <person name="Sun Y."/>
            <person name="Deng T."/>
            <person name="Zhang A."/>
            <person name="Moore M.J."/>
            <person name="Landis J.B."/>
            <person name="Lin N."/>
            <person name="Zhang H."/>
            <person name="Zhang X."/>
            <person name="Huang J."/>
            <person name="Zhang X."/>
            <person name="Sun H."/>
            <person name="Wang H."/>
        </authorList>
    </citation>
    <scope>NUCLEOTIDE SEQUENCE [LARGE SCALE GENOMIC DNA]</scope>
    <source>
        <strain evidence="3">TB1705</strain>
        <tissue evidence="3">Leaf</tissue>
    </source>
</reference>